<proteinExistence type="predicted"/>
<evidence type="ECO:0000313" key="1">
    <source>
        <dbReference type="EMBL" id="QRD07133.1"/>
    </source>
</evidence>
<evidence type="ECO:0000313" key="2">
    <source>
        <dbReference type="Proteomes" id="UP000663193"/>
    </source>
</evidence>
<keyword evidence="2" id="KW-1185">Reference proteome</keyword>
<accession>A0A7U2IC88</accession>
<dbReference type="VEuPathDB" id="FungiDB:JI435_423990"/>
<gene>
    <name evidence="1" type="ORF">JI435_423990</name>
</gene>
<reference evidence="2" key="1">
    <citation type="journal article" date="2021" name="BMC Genomics">
        <title>Chromosome-level genome assembly and manually-curated proteome of model necrotroph Parastagonospora nodorum Sn15 reveals a genome-wide trove of candidate effector homologs, and redundancy of virulence-related functions within an accessory chromosome.</title>
        <authorList>
            <person name="Bertazzoni S."/>
            <person name="Jones D.A.B."/>
            <person name="Phan H.T."/>
            <person name="Tan K.-C."/>
            <person name="Hane J.K."/>
        </authorList>
    </citation>
    <scope>NUCLEOTIDE SEQUENCE [LARGE SCALE GENOMIC DNA]</scope>
    <source>
        <strain evidence="2">SN15 / ATCC MYA-4574 / FGSC 10173)</strain>
    </source>
</reference>
<dbReference type="EMBL" id="CP069044">
    <property type="protein sequence ID" value="QRD07133.1"/>
    <property type="molecule type" value="Genomic_DNA"/>
</dbReference>
<dbReference type="AlphaFoldDB" id="A0A7U2IC88"/>
<organism evidence="1 2">
    <name type="scientific">Phaeosphaeria nodorum (strain SN15 / ATCC MYA-4574 / FGSC 10173)</name>
    <name type="common">Glume blotch fungus</name>
    <name type="synonym">Parastagonospora nodorum</name>
    <dbReference type="NCBI Taxonomy" id="321614"/>
    <lineage>
        <taxon>Eukaryota</taxon>
        <taxon>Fungi</taxon>
        <taxon>Dikarya</taxon>
        <taxon>Ascomycota</taxon>
        <taxon>Pezizomycotina</taxon>
        <taxon>Dothideomycetes</taxon>
        <taxon>Pleosporomycetidae</taxon>
        <taxon>Pleosporales</taxon>
        <taxon>Pleosporineae</taxon>
        <taxon>Phaeosphaeriaceae</taxon>
        <taxon>Parastagonospora</taxon>
    </lineage>
</organism>
<sequence length="63" mass="6643">MYHDSVCNCNAHSTAATPALYHDSIIRYPPAGLRAALLLAPPLVSVLELSKCTAATVEQPAHA</sequence>
<dbReference type="Proteomes" id="UP000663193">
    <property type="component" value="Chromosome 22"/>
</dbReference>
<protein>
    <submittedName>
        <fullName evidence="1">Uncharacterized protein</fullName>
    </submittedName>
</protein>
<name>A0A7U2IC88_PHANO</name>